<sequence>MVDDLLHEVGEALPRLIGDLDRVAELLDSIAPETWDYLAEDHPDDPEWPPPATTVLTADGADVDVDVDAEPGMVTVSVRHTLAATLRAVHAALAASGLEDMVDAARDADGAGATH</sequence>
<evidence type="ECO:0000313" key="2">
    <source>
        <dbReference type="Proteomes" id="UP000264006"/>
    </source>
</evidence>
<dbReference type="EMBL" id="CP031165">
    <property type="protein sequence ID" value="AXV07881.1"/>
    <property type="molecule type" value="Genomic_DNA"/>
</dbReference>
<dbReference type="KEGG" id="euz:DVS28_a3205"/>
<evidence type="ECO:0000313" key="1">
    <source>
        <dbReference type="EMBL" id="AXV07881.1"/>
    </source>
</evidence>
<gene>
    <name evidence="1" type="ORF">DVS28_a3205</name>
</gene>
<name>A0A346Y084_9ACTN</name>
<proteinExistence type="predicted"/>
<organism evidence="1 2">
    <name type="scientific">Euzebya pacifica</name>
    <dbReference type="NCBI Taxonomy" id="1608957"/>
    <lineage>
        <taxon>Bacteria</taxon>
        <taxon>Bacillati</taxon>
        <taxon>Actinomycetota</taxon>
        <taxon>Nitriliruptoria</taxon>
        <taxon>Euzebyales</taxon>
    </lineage>
</organism>
<reference evidence="1 2" key="1">
    <citation type="submission" date="2018-09" db="EMBL/GenBank/DDBJ databases">
        <title>Complete genome sequence of Euzebya sp. DY32-46 isolated from seawater of Pacific Ocean.</title>
        <authorList>
            <person name="Xu L."/>
            <person name="Wu Y.-H."/>
            <person name="Xu X.-W."/>
        </authorList>
    </citation>
    <scope>NUCLEOTIDE SEQUENCE [LARGE SCALE GENOMIC DNA]</scope>
    <source>
        <strain evidence="1 2">DY32-46</strain>
    </source>
</reference>
<accession>A0A346Y084</accession>
<protein>
    <submittedName>
        <fullName evidence="1">Uncharacterized protein</fullName>
    </submittedName>
</protein>
<dbReference type="AlphaFoldDB" id="A0A346Y084"/>
<dbReference type="Proteomes" id="UP000264006">
    <property type="component" value="Chromosome"/>
</dbReference>
<keyword evidence="2" id="KW-1185">Reference proteome</keyword>